<dbReference type="Gene3D" id="1.20.1250.20">
    <property type="entry name" value="MFS general substrate transporter like domains"/>
    <property type="match status" value="1"/>
</dbReference>
<evidence type="ECO:0000313" key="6">
    <source>
        <dbReference type="EMBL" id="SHO57717.1"/>
    </source>
</evidence>
<dbReference type="InterPro" id="IPR052714">
    <property type="entry name" value="MFS_Exporter"/>
</dbReference>
<evidence type="ECO:0000259" key="5">
    <source>
        <dbReference type="PROSITE" id="PS50850"/>
    </source>
</evidence>
<dbReference type="InterPro" id="IPR011701">
    <property type="entry name" value="MFS"/>
</dbReference>
<feature type="domain" description="Major facilitator superfamily (MFS) profile" evidence="5">
    <location>
        <begin position="13"/>
        <end position="391"/>
    </location>
</feature>
<dbReference type="PANTHER" id="PTHR23531:SF1">
    <property type="entry name" value="QUINOLENE RESISTANCE PROTEIN NORA"/>
    <property type="match status" value="1"/>
</dbReference>
<feature type="transmembrane region" description="Helical" evidence="4">
    <location>
        <begin position="216"/>
        <end position="242"/>
    </location>
</feature>
<sequence length="399" mass="41373">MANIALSQTENRRLMLLTLILFGAYLCVAISLPIISVFVTGQLGLNNTLAGLAVGITFFSSIITRGYAGRLADSLGAKQALGRGLTYYAFGALVSLIAGLLTSNVYLSYSILLCGRLLLGVGGSLGGVGIISWGVGIAGPSRSGKILALLGVAIYGALAFGAPLGLWIYHTAGYKGAMLISCLLPCLGLLAMLPLTGVAPHPGAKQQSLLVVLGEIWPFGLVVCLQGIGFATIGAFFVPYFIDHNWSMAGLGFTAFGSGFVLIRLLCGHLPDKFGGFAVSVFSLFVEATGQYLIWYSVSPIQAIVGAFLTGVGCSLIFPAMGREVVLRIAPQFRGIALGGFSAFQDLAYGLTGPVAGYFADKHGYSVVFLTGGIAASLGCVISGCLKRNKSLISDGNAD</sequence>
<dbReference type="Proteomes" id="UP000184600">
    <property type="component" value="Unassembled WGS sequence"/>
</dbReference>
<feature type="transmembrane region" description="Helical" evidence="4">
    <location>
        <begin position="274"/>
        <end position="295"/>
    </location>
</feature>
<name>A0A1M7YYG7_9VIBR</name>
<evidence type="ECO:0000256" key="2">
    <source>
        <dbReference type="ARBA" id="ARBA00022989"/>
    </source>
</evidence>
<organism evidence="6 7">
    <name type="scientific">Vibrio quintilis</name>
    <dbReference type="NCBI Taxonomy" id="1117707"/>
    <lineage>
        <taxon>Bacteria</taxon>
        <taxon>Pseudomonadati</taxon>
        <taxon>Pseudomonadota</taxon>
        <taxon>Gammaproteobacteria</taxon>
        <taxon>Vibrionales</taxon>
        <taxon>Vibrionaceae</taxon>
        <taxon>Vibrio</taxon>
    </lineage>
</organism>
<feature type="transmembrane region" description="Helical" evidence="4">
    <location>
        <begin position="248"/>
        <end position="267"/>
    </location>
</feature>
<evidence type="ECO:0000256" key="4">
    <source>
        <dbReference type="SAM" id="Phobius"/>
    </source>
</evidence>
<feature type="transmembrane region" description="Helical" evidence="4">
    <location>
        <begin position="147"/>
        <end position="170"/>
    </location>
</feature>
<reference evidence="7" key="1">
    <citation type="submission" date="2016-12" db="EMBL/GenBank/DDBJ databases">
        <authorList>
            <person name="Rodrigo-Torres L."/>
            <person name="Arahal R.D."/>
            <person name="Lucena T."/>
        </authorList>
    </citation>
    <scope>NUCLEOTIDE SEQUENCE [LARGE SCALE GENOMIC DNA]</scope>
</reference>
<feature type="transmembrane region" description="Helical" evidence="4">
    <location>
        <begin position="364"/>
        <end position="386"/>
    </location>
</feature>
<evidence type="ECO:0000256" key="1">
    <source>
        <dbReference type="ARBA" id="ARBA00022692"/>
    </source>
</evidence>
<gene>
    <name evidence="6" type="ORF">VQ7734_03487</name>
</gene>
<dbReference type="STRING" id="1117707.VQ7734_03487"/>
<feature type="transmembrane region" description="Helical" evidence="4">
    <location>
        <begin position="109"/>
        <end position="135"/>
    </location>
</feature>
<keyword evidence="2 4" id="KW-1133">Transmembrane helix</keyword>
<dbReference type="SUPFAM" id="SSF103473">
    <property type="entry name" value="MFS general substrate transporter"/>
    <property type="match status" value="1"/>
</dbReference>
<accession>A0A1M7YYG7</accession>
<dbReference type="GO" id="GO:0022857">
    <property type="term" value="F:transmembrane transporter activity"/>
    <property type="evidence" value="ECO:0007669"/>
    <property type="project" value="InterPro"/>
</dbReference>
<dbReference type="RefSeq" id="WP_073584924.1">
    <property type="nucleotide sequence ID" value="NZ_AP024898.1"/>
</dbReference>
<dbReference type="InterPro" id="IPR020846">
    <property type="entry name" value="MFS_dom"/>
</dbReference>
<feature type="transmembrane region" description="Helical" evidence="4">
    <location>
        <begin position="85"/>
        <end position="103"/>
    </location>
</feature>
<dbReference type="PROSITE" id="PS50850">
    <property type="entry name" value="MFS"/>
    <property type="match status" value="1"/>
</dbReference>
<dbReference type="AlphaFoldDB" id="A0A1M7YYG7"/>
<dbReference type="NCBIfam" id="NF009048">
    <property type="entry name" value="PRK12382.1"/>
    <property type="match status" value="1"/>
</dbReference>
<feature type="transmembrane region" description="Helical" evidence="4">
    <location>
        <begin position="333"/>
        <end position="352"/>
    </location>
</feature>
<proteinExistence type="predicted"/>
<keyword evidence="1 4" id="KW-0812">Transmembrane</keyword>
<evidence type="ECO:0000313" key="7">
    <source>
        <dbReference type="Proteomes" id="UP000184600"/>
    </source>
</evidence>
<dbReference type="NCBIfam" id="NF003477">
    <property type="entry name" value="PRK05122.1"/>
    <property type="match status" value="1"/>
</dbReference>
<feature type="transmembrane region" description="Helical" evidence="4">
    <location>
        <begin position="45"/>
        <end position="64"/>
    </location>
</feature>
<evidence type="ECO:0000256" key="3">
    <source>
        <dbReference type="ARBA" id="ARBA00023136"/>
    </source>
</evidence>
<protein>
    <submittedName>
        <fullName evidence="6">Putative transporter</fullName>
    </submittedName>
</protein>
<dbReference type="PANTHER" id="PTHR23531">
    <property type="entry name" value="QUINOLENE RESISTANCE PROTEIN NORA"/>
    <property type="match status" value="1"/>
</dbReference>
<feature type="transmembrane region" description="Helical" evidence="4">
    <location>
        <begin position="176"/>
        <end position="195"/>
    </location>
</feature>
<keyword evidence="3 4" id="KW-0472">Membrane</keyword>
<dbReference type="OrthoDB" id="322544at2"/>
<dbReference type="EMBL" id="FRFG01000047">
    <property type="protein sequence ID" value="SHO57717.1"/>
    <property type="molecule type" value="Genomic_DNA"/>
</dbReference>
<feature type="transmembrane region" description="Helical" evidence="4">
    <location>
        <begin position="301"/>
        <end position="321"/>
    </location>
</feature>
<keyword evidence="7" id="KW-1185">Reference proteome</keyword>
<dbReference type="InterPro" id="IPR036259">
    <property type="entry name" value="MFS_trans_sf"/>
</dbReference>
<feature type="transmembrane region" description="Helical" evidence="4">
    <location>
        <begin position="14"/>
        <end position="39"/>
    </location>
</feature>
<dbReference type="Pfam" id="PF07690">
    <property type="entry name" value="MFS_1"/>
    <property type="match status" value="1"/>
</dbReference>